<dbReference type="GO" id="GO:0050660">
    <property type="term" value="F:flavin adenine dinucleotide binding"/>
    <property type="evidence" value="ECO:0007669"/>
    <property type="project" value="InterPro"/>
</dbReference>
<dbReference type="InterPro" id="IPR020946">
    <property type="entry name" value="Flavin_mOase-like"/>
</dbReference>
<evidence type="ECO:0000313" key="5">
    <source>
        <dbReference type="EMBL" id="CAD7653848.1"/>
    </source>
</evidence>
<dbReference type="EMBL" id="CAJPVJ010007165">
    <property type="protein sequence ID" value="CAG2171035.1"/>
    <property type="molecule type" value="Genomic_DNA"/>
</dbReference>
<dbReference type="EC" id="1.-.-.-" evidence="4"/>
<dbReference type="OrthoDB" id="6503922at2759"/>
<gene>
    <name evidence="5" type="ORF">ONB1V03_LOCUS10501</name>
</gene>
<evidence type="ECO:0000256" key="3">
    <source>
        <dbReference type="ARBA" id="ARBA00023002"/>
    </source>
</evidence>
<organism evidence="5">
    <name type="scientific">Oppiella nova</name>
    <dbReference type="NCBI Taxonomy" id="334625"/>
    <lineage>
        <taxon>Eukaryota</taxon>
        <taxon>Metazoa</taxon>
        <taxon>Ecdysozoa</taxon>
        <taxon>Arthropoda</taxon>
        <taxon>Chelicerata</taxon>
        <taxon>Arachnida</taxon>
        <taxon>Acari</taxon>
        <taxon>Acariformes</taxon>
        <taxon>Sarcoptiformes</taxon>
        <taxon>Oribatida</taxon>
        <taxon>Brachypylina</taxon>
        <taxon>Oppioidea</taxon>
        <taxon>Oppiidae</taxon>
        <taxon>Oppiella</taxon>
    </lineage>
</organism>
<dbReference type="EMBL" id="OC921990">
    <property type="protein sequence ID" value="CAD7653848.1"/>
    <property type="molecule type" value="Genomic_DNA"/>
</dbReference>
<evidence type="ECO:0000256" key="1">
    <source>
        <dbReference type="ARBA" id="ARBA00022630"/>
    </source>
</evidence>
<accession>A0A7R9M6B2</accession>
<name>A0A7R9M6B2_9ACAR</name>
<keyword evidence="2 4" id="KW-0274">FAD</keyword>
<comment type="similarity">
    <text evidence="4">Belongs to the FMO family.</text>
</comment>
<dbReference type="Proteomes" id="UP000728032">
    <property type="component" value="Unassembled WGS sequence"/>
</dbReference>
<keyword evidence="4" id="KW-0503">Monooxygenase</keyword>
<sequence length="63" mass="7471">MDELAGLMDVKPNLCKYFVTDPKLWFHMYFGPYVPYQYRLTGPNSWSKARESILTHSTALYMF</sequence>
<proteinExistence type="inferred from homology"/>
<keyword evidence="3 4" id="KW-0560">Oxidoreductase</keyword>
<dbReference type="GO" id="GO:0050661">
    <property type="term" value="F:NADP binding"/>
    <property type="evidence" value="ECO:0007669"/>
    <property type="project" value="InterPro"/>
</dbReference>
<evidence type="ECO:0000256" key="4">
    <source>
        <dbReference type="RuleBase" id="RU361177"/>
    </source>
</evidence>
<dbReference type="GO" id="GO:0004499">
    <property type="term" value="F:N,N-dimethylaniline monooxygenase activity"/>
    <property type="evidence" value="ECO:0007669"/>
    <property type="project" value="InterPro"/>
</dbReference>
<reference evidence="5" key="1">
    <citation type="submission" date="2020-11" db="EMBL/GenBank/DDBJ databases">
        <authorList>
            <person name="Tran Van P."/>
        </authorList>
    </citation>
    <scope>NUCLEOTIDE SEQUENCE</scope>
</reference>
<evidence type="ECO:0000256" key="2">
    <source>
        <dbReference type="ARBA" id="ARBA00022827"/>
    </source>
</evidence>
<dbReference type="Pfam" id="PF00743">
    <property type="entry name" value="FMO-like"/>
    <property type="match status" value="1"/>
</dbReference>
<keyword evidence="1 4" id="KW-0285">Flavoprotein</keyword>
<protein>
    <recommendedName>
        <fullName evidence="4">Flavin-containing monooxygenase</fullName>
        <ecNumber evidence="4">1.-.-.-</ecNumber>
    </recommendedName>
</protein>
<keyword evidence="6" id="KW-1185">Reference proteome</keyword>
<evidence type="ECO:0000313" key="6">
    <source>
        <dbReference type="Proteomes" id="UP000728032"/>
    </source>
</evidence>
<comment type="cofactor">
    <cofactor evidence="4">
        <name>FAD</name>
        <dbReference type="ChEBI" id="CHEBI:57692"/>
    </cofactor>
</comment>
<dbReference type="AlphaFoldDB" id="A0A7R9M6B2"/>